<reference evidence="2 3" key="1">
    <citation type="submission" date="2019-07" db="EMBL/GenBank/DDBJ databases">
        <authorList>
            <person name="Kim J."/>
        </authorList>
    </citation>
    <scope>NUCLEOTIDE SEQUENCE [LARGE SCALE GENOMIC DNA]</scope>
    <source>
        <strain evidence="3">dk17</strain>
    </source>
</reference>
<dbReference type="EMBL" id="VOEJ01000004">
    <property type="protein sequence ID" value="TWR29207.1"/>
    <property type="molecule type" value="Genomic_DNA"/>
</dbReference>
<dbReference type="AlphaFoldDB" id="A0A563UCX4"/>
<gene>
    <name evidence="2" type="ORF">FPZ43_09540</name>
</gene>
<accession>A0A563UCX4</accession>
<name>A0A563UCX4_9SPHI</name>
<evidence type="ECO:0000313" key="2">
    <source>
        <dbReference type="EMBL" id="TWR29207.1"/>
    </source>
</evidence>
<evidence type="ECO:0008006" key="4">
    <source>
        <dbReference type="Google" id="ProtNLM"/>
    </source>
</evidence>
<dbReference type="RefSeq" id="WP_146381694.1">
    <property type="nucleotide sequence ID" value="NZ_VOEJ01000004.1"/>
</dbReference>
<dbReference type="OrthoDB" id="1524432at2"/>
<keyword evidence="3" id="KW-1185">Reference proteome</keyword>
<feature type="signal peptide" evidence="1">
    <location>
        <begin position="1"/>
        <end position="19"/>
    </location>
</feature>
<evidence type="ECO:0000256" key="1">
    <source>
        <dbReference type="SAM" id="SignalP"/>
    </source>
</evidence>
<proteinExistence type="predicted"/>
<evidence type="ECO:0000313" key="3">
    <source>
        <dbReference type="Proteomes" id="UP000320042"/>
    </source>
</evidence>
<protein>
    <recommendedName>
        <fullName evidence="4">DUF4252 domain-containing protein</fullName>
    </recommendedName>
</protein>
<sequence>MYKYLLVTLSFLYTVTAYAQTADSLLKPSPVKTLSARQYNALLNGEDQHNMGLVADINGYPLPAKALKYKKEIDLSSVQTAAISKLNTALIFKKKEMGTFIIRNERAMDSLFRLKKLNDGIIIYYTNRYGLYQGELRNAILQAAFATWKQLSQPQIKKLQAFKNDN</sequence>
<dbReference type="Proteomes" id="UP000320042">
    <property type="component" value="Unassembled WGS sequence"/>
</dbReference>
<keyword evidence="1" id="KW-0732">Signal</keyword>
<organism evidence="2 3">
    <name type="scientific">Mucilaginibacter pallidiroseus</name>
    <dbReference type="NCBI Taxonomy" id="2599295"/>
    <lineage>
        <taxon>Bacteria</taxon>
        <taxon>Pseudomonadati</taxon>
        <taxon>Bacteroidota</taxon>
        <taxon>Sphingobacteriia</taxon>
        <taxon>Sphingobacteriales</taxon>
        <taxon>Sphingobacteriaceae</taxon>
        <taxon>Mucilaginibacter</taxon>
    </lineage>
</organism>
<feature type="chain" id="PRO_5022186323" description="DUF4252 domain-containing protein" evidence="1">
    <location>
        <begin position="20"/>
        <end position="166"/>
    </location>
</feature>
<comment type="caution">
    <text evidence="2">The sequence shown here is derived from an EMBL/GenBank/DDBJ whole genome shotgun (WGS) entry which is preliminary data.</text>
</comment>